<dbReference type="NCBIfam" id="TIGR00277">
    <property type="entry name" value="HDIG"/>
    <property type="match status" value="1"/>
</dbReference>
<gene>
    <name evidence="3" type="ORF">KL86PLE_10335</name>
</gene>
<dbReference type="SUPFAM" id="SSF53448">
    <property type="entry name" value="Nucleotide-diphospho-sugar transferases"/>
    <property type="match status" value="1"/>
</dbReference>
<dbReference type="Gene3D" id="1.10.3210.10">
    <property type="entry name" value="Hypothetical protein af1432"/>
    <property type="match status" value="1"/>
</dbReference>
<dbReference type="CDD" id="cd00077">
    <property type="entry name" value="HDc"/>
    <property type="match status" value="1"/>
</dbReference>
<dbReference type="InterPro" id="IPR025877">
    <property type="entry name" value="MobA-like_NTP_Trfase"/>
</dbReference>
<dbReference type="InterPro" id="IPR029044">
    <property type="entry name" value="Nucleotide-diphossugar_trans"/>
</dbReference>
<evidence type="ECO:0000259" key="2">
    <source>
        <dbReference type="SMART" id="SM00471"/>
    </source>
</evidence>
<dbReference type="CDD" id="cd04182">
    <property type="entry name" value="GT_2_like_f"/>
    <property type="match status" value="1"/>
</dbReference>
<dbReference type="PANTHER" id="PTHR43777">
    <property type="entry name" value="MOLYBDENUM COFACTOR CYTIDYLYLTRANSFERASE"/>
    <property type="match status" value="1"/>
</dbReference>
<dbReference type="SMART" id="SM00471">
    <property type="entry name" value="HDc"/>
    <property type="match status" value="1"/>
</dbReference>
<dbReference type="RefSeq" id="WP_288195725.1">
    <property type="nucleotide sequence ID" value="NZ_LT608334.1"/>
</dbReference>
<proteinExistence type="predicted"/>
<dbReference type="PANTHER" id="PTHR43777:SF1">
    <property type="entry name" value="MOLYBDENUM COFACTOR CYTIDYLYLTRANSFERASE"/>
    <property type="match status" value="1"/>
</dbReference>
<dbReference type="Pfam" id="PF01966">
    <property type="entry name" value="HD"/>
    <property type="match status" value="1"/>
</dbReference>
<dbReference type="GO" id="GO:0016779">
    <property type="term" value="F:nucleotidyltransferase activity"/>
    <property type="evidence" value="ECO:0007669"/>
    <property type="project" value="UniProtKB-ARBA"/>
</dbReference>
<protein>
    <submittedName>
        <fullName evidence="3">HD domain protein</fullName>
    </submittedName>
</protein>
<feature type="domain" description="HD/PDEase" evidence="2">
    <location>
        <begin position="224"/>
        <end position="332"/>
    </location>
</feature>
<dbReference type="InterPro" id="IPR003607">
    <property type="entry name" value="HD/PDEase_dom"/>
</dbReference>
<dbReference type="Gene3D" id="3.90.550.10">
    <property type="entry name" value="Spore Coat Polysaccharide Biosynthesis Protein SpsA, Chain A"/>
    <property type="match status" value="1"/>
</dbReference>
<name>A0A212L0B4_9HYPH</name>
<organism evidence="3">
    <name type="scientific">uncultured Pleomorphomonas sp</name>
    <dbReference type="NCBI Taxonomy" id="442121"/>
    <lineage>
        <taxon>Bacteria</taxon>
        <taxon>Pseudomonadati</taxon>
        <taxon>Pseudomonadota</taxon>
        <taxon>Alphaproteobacteria</taxon>
        <taxon>Hyphomicrobiales</taxon>
        <taxon>Pleomorphomonadaceae</taxon>
        <taxon>Pleomorphomonas</taxon>
        <taxon>environmental samples</taxon>
    </lineage>
</organism>
<evidence type="ECO:0000256" key="1">
    <source>
        <dbReference type="ARBA" id="ARBA00022842"/>
    </source>
</evidence>
<dbReference type="NCBIfam" id="NF045665">
    <property type="entry name" value="NTPtran_DVU1551"/>
    <property type="match status" value="1"/>
</dbReference>
<dbReference type="Pfam" id="PF12804">
    <property type="entry name" value="NTP_transf_3"/>
    <property type="match status" value="1"/>
</dbReference>
<dbReference type="InterPro" id="IPR006675">
    <property type="entry name" value="HDIG_dom"/>
</dbReference>
<dbReference type="AlphaFoldDB" id="A0A212L0B4"/>
<accession>A0A212L0B4</accession>
<reference evidence="3" key="1">
    <citation type="submission" date="2016-08" db="EMBL/GenBank/DDBJ databases">
        <authorList>
            <person name="Seilhamer J.J."/>
        </authorList>
    </citation>
    <scope>NUCLEOTIDE SEQUENCE</scope>
    <source>
        <strain evidence="3">86</strain>
    </source>
</reference>
<keyword evidence="1" id="KW-0460">Magnesium</keyword>
<dbReference type="SUPFAM" id="SSF109604">
    <property type="entry name" value="HD-domain/PDEase-like"/>
    <property type="match status" value="1"/>
</dbReference>
<evidence type="ECO:0000313" key="3">
    <source>
        <dbReference type="EMBL" id="SCM70946.1"/>
    </source>
</evidence>
<dbReference type="EMBL" id="FMJD01000001">
    <property type="protein sequence ID" value="SCM70946.1"/>
    <property type="molecule type" value="Genomic_DNA"/>
</dbReference>
<sequence>MNDPVESLPPNMAVVVLAAGWSSRMGAFKPLLPFGDDTVLGHVMSTIAEAAIGVTYVVVGNEAARMVPAVEARGAVAVINTAFADGMMSSIKAGIAALPDRVDGAMILPVDVPLVRAATLARIAASAGDGEAAVLRPTFRGRCGHPPLIRRRLFAEILAAPPEATLRDILGQHRQDARSVPVIDSGVLRDMDYSEDYRRLAASLPHRRHPDLAECEAMLEAAGTPEPTRRHCAAVARLAVEIAGRLVANGVPIDVDAVRAGALLHDIAKGEPDHAAAGARHVAGFGFADAAEIVAAHMEMAFEPGQPIDERHLVFLADKLIRGERRVGLEERFAPALTAFAGNPAALAGALRRRAAVAAVLAAVEAAIGPLGHMPAEGSPAAPVGE</sequence>
<dbReference type="InterPro" id="IPR006674">
    <property type="entry name" value="HD_domain"/>
</dbReference>
<dbReference type="InterPro" id="IPR054703">
    <property type="entry name" value="Mop-rel"/>
</dbReference>